<evidence type="ECO:0000313" key="1">
    <source>
        <dbReference type="EMBL" id="GAH78129.1"/>
    </source>
</evidence>
<name>X1JIK5_9ZZZZ</name>
<gene>
    <name evidence="1" type="ORF">S03H2_67808</name>
</gene>
<accession>X1JIK5</accession>
<organism evidence="1">
    <name type="scientific">marine sediment metagenome</name>
    <dbReference type="NCBI Taxonomy" id="412755"/>
    <lineage>
        <taxon>unclassified sequences</taxon>
        <taxon>metagenomes</taxon>
        <taxon>ecological metagenomes</taxon>
    </lineage>
</organism>
<proteinExistence type="predicted"/>
<comment type="caution">
    <text evidence="1">The sequence shown here is derived from an EMBL/GenBank/DDBJ whole genome shotgun (WGS) entry which is preliminary data.</text>
</comment>
<sequence>MKDRDLTPEEDKKLKSGICPECGSEHFVEGPWGGLAVNIACENGHRFWYAPPFTSKYQGLIKVEHEGDLLRAYF</sequence>
<dbReference type="AlphaFoldDB" id="X1JIK5"/>
<dbReference type="EMBL" id="BARU01044469">
    <property type="protein sequence ID" value="GAH78129.1"/>
    <property type="molecule type" value="Genomic_DNA"/>
</dbReference>
<protein>
    <submittedName>
        <fullName evidence="1">Uncharacterized protein</fullName>
    </submittedName>
</protein>
<reference evidence="1" key="1">
    <citation type="journal article" date="2014" name="Front. Microbiol.">
        <title>High frequency of phylogenetically diverse reductive dehalogenase-homologous genes in deep subseafloor sedimentary metagenomes.</title>
        <authorList>
            <person name="Kawai M."/>
            <person name="Futagami T."/>
            <person name="Toyoda A."/>
            <person name="Takaki Y."/>
            <person name="Nishi S."/>
            <person name="Hori S."/>
            <person name="Arai W."/>
            <person name="Tsubouchi T."/>
            <person name="Morono Y."/>
            <person name="Uchiyama I."/>
            <person name="Ito T."/>
            <person name="Fujiyama A."/>
            <person name="Inagaki F."/>
            <person name="Takami H."/>
        </authorList>
    </citation>
    <scope>NUCLEOTIDE SEQUENCE</scope>
    <source>
        <strain evidence="1">Expedition CK06-06</strain>
    </source>
</reference>